<dbReference type="EC" id="3.4.21.-" evidence="5"/>
<keyword evidence="5" id="KW-0865">Zymogen</keyword>
<dbReference type="Pfam" id="PF00082">
    <property type="entry name" value="Peptidase_S8"/>
    <property type="match status" value="1"/>
</dbReference>
<dbReference type="GO" id="GO:0006508">
    <property type="term" value="P:proteolysis"/>
    <property type="evidence" value="ECO:0007669"/>
    <property type="project" value="UniProtKB-KW"/>
</dbReference>
<evidence type="ECO:0000256" key="1">
    <source>
        <dbReference type="ARBA" id="ARBA00011073"/>
    </source>
</evidence>
<evidence type="ECO:0000259" key="8">
    <source>
        <dbReference type="Pfam" id="PF00082"/>
    </source>
</evidence>
<dbReference type="InterPro" id="IPR008357">
    <property type="entry name" value="Lanit_process"/>
</dbReference>
<evidence type="ECO:0000256" key="4">
    <source>
        <dbReference type="ARBA" id="ARBA00022825"/>
    </source>
</evidence>
<dbReference type="AlphaFoldDB" id="A0A6M1L2S6"/>
<feature type="domain" description="Peptidase S8/S53" evidence="8">
    <location>
        <begin position="146"/>
        <end position="421"/>
    </location>
</feature>
<dbReference type="PANTHER" id="PTHR43806:SF11">
    <property type="entry name" value="CEREVISIN-RELATED"/>
    <property type="match status" value="1"/>
</dbReference>
<evidence type="ECO:0000313" key="9">
    <source>
        <dbReference type="EMBL" id="NGL83998.1"/>
    </source>
</evidence>
<accession>A0A6M1L2S6</accession>
<comment type="caution">
    <text evidence="9">The sequence shown here is derived from an EMBL/GenBank/DDBJ whole genome shotgun (WGS) entry which is preliminary data.</text>
</comment>
<dbReference type="PRINTS" id="PR01779">
    <property type="entry name" value="LANTIPROCESS"/>
</dbReference>
<evidence type="ECO:0000313" key="10">
    <source>
        <dbReference type="Proteomes" id="UP000479499"/>
    </source>
</evidence>
<evidence type="ECO:0000256" key="2">
    <source>
        <dbReference type="ARBA" id="ARBA00022670"/>
    </source>
</evidence>
<dbReference type="SUPFAM" id="SSF52743">
    <property type="entry name" value="Subtilisin-like"/>
    <property type="match status" value="1"/>
</dbReference>
<keyword evidence="4 5" id="KW-0720">Serine protease</keyword>
<evidence type="ECO:0000256" key="7">
    <source>
        <dbReference type="PROSITE-ProRule" id="PRU01240"/>
    </source>
</evidence>
<keyword evidence="5" id="KW-0732">Signal</keyword>
<organism evidence="9 10">
    <name type="scientific">Streptococcus equi subsp. ruminatorum</name>
    <dbReference type="NCBI Taxonomy" id="254358"/>
    <lineage>
        <taxon>Bacteria</taxon>
        <taxon>Bacillati</taxon>
        <taxon>Bacillota</taxon>
        <taxon>Bacilli</taxon>
        <taxon>Lactobacillales</taxon>
        <taxon>Streptococcaceae</taxon>
        <taxon>Streptococcus</taxon>
    </lineage>
</organism>
<dbReference type="PROSITE" id="PS51892">
    <property type="entry name" value="SUBTILASE"/>
    <property type="match status" value="1"/>
</dbReference>
<dbReference type="CDD" id="cd07482">
    <property type="entry name" value="Peptidases_S8_Lantibiotic_specific_protease"/>
    <property type="match status" value="1"/>
</dbReference>
<name>A0A6M1L2S6_9STRE</name>
<dbReference type="PROSITE" id="PS00138">
    <property type="entry name" value="SUBTILASE_SER"/>
    <property type="match status" value="1"/>
</dbReference>
<comment type="pathway">
    <text evidence="5">Antibiotic biosynthesis.</text>
</comment>
<dbReference type="Gene3D" id="3.40.50.200">
    <property type="entry name" value="Peptidase S8/S53 domain"/>
    <property type="match status" value="1"/>
</dbReference>
<dbReference type="InterPro" id="IPR015500">
    <property type="entry name" value="Peptidase_S8_subtilisin-rel"/>
</dbReference>
<proteinExistence type="inferred from homology"/>
<feature type="active site" description="Charge relay system" evidence="6 7">
    <location>
        <position position="192"/>
    </location>
</feature>
<dbReference type="InterPro" id="IPR023828">
    <property type="entry name" value="Peptidase_S8_Ser-AS"/>
</dbReference>
<dbReference type="EMBL" id="JAAKFZ010000008">
    <property type="protein sequence ID" value="NGL83998.1"/>
    <property type="molecule type" value="Genomic_DNA"/>
</dbReference>
<reference evidence="9 10" key="1">
    <citation type="submission" date="2020-02" db="EMBL/GenBank/DDBJ databases">
        <title>M-like protein SrM is not crucial to the virulence of a novel isolate of Streptococcus equi subsp. ruminatorum from Macaca mulatta.</title>
        <authorList>
            <person name="Guo G."/>
            <person name="Cheng L."/>
            <person name="Zhang W."/>
        </authorList>
    </citation>
    <scope>NUCLEOTIDE SEQUENCE [LARGE SCALE GENOMIC DNA]</scope>
    <source>
        <strain evidence="9 10">FJ1804</strain>
    </source>
</reference>
<feature type="active site" description="Charge relay system" evidence="6 7">
    <location>
        <position position="152"/>
    </location>
</feature>
<feature type="active site" description="Charge relay system" evidence="6 7">
    <location>
        <position position="402"/>
    </location>
</feature>
<evidence type="ECO:0000256" key="5">
    <source>
        <dbReference type="PIRNR" id="PIRNR037875"/>
    </source>
</evidence>
<dbReference type="PANTHER" id="PTHR43806">
    <property type="entry name" value="PEPTIDASE S8"/>
    <property type="match status" value="1"/>
</dbReference>
<dbReference type="InterPro" id="IPR000209">
    <property type="entry name" value="Peptidase_S8/S53_dom"/>
</dbReference>
<keyword evidence="2 5" id="KW-0645">Protease</keyword>
<dbReference type="InterPro" id="IPR036852">
    <property type="entry name" value="Peptidase_S8/S53_dom_sf"/>
</dbReference>
<dbReference type="InterPro" id="IPR050131">
    <property type="entry name" value="Peptidase_S8_subtilisin-like"/>
</dbReference>
<keyword evidence="3 5" id="KW-0378">Hydrolase</keyword>
<gene>
    <name evidence="9" type="ORF">G5B50_04320</name>
</gene>
<dbReference type="GO" id="GO:0004252">
    <property type="term" value="F:serine-type endopeptidase activity"/>
    <property type="evidence" value="ECO:0007669"/>
    <property type="project" value="UniProtKB-UniRule"/>
</dbReference>
<evidence type="ECO:0000256" key="3">
    <source>
        <dbReference type="ARBA" id="ARBA00022801"/>
    </source>
</evidence>
<dbReference type="PIRSF" id="PIRSF037875">
    <property type="entry name" value="Peptidase_S8_lp"/>
    <property type="match status" value="1"/>
</dbReference>
<dbReference type="Proteomes" id="UP000479499">
    <property type="component" value="Unassembled WGS sequence"/>
</dbReference>
<evidence type="ECO:0000256" key="6">
    <source>
        <dbReference type="PIRSR" id="PIRSR037875-50"/>
    </source>
</evidence>
<protein>
    <recommendedName>
        <fullName evidence="5">Leader peptide-processing serine protease</fullName>
        <ecNumber evidence="5">3.4.21.-</ecNumber>
    </recommendedName>
</protein>
<sequence length="458" mass="50534">MLIMKHKLLTFCLLLSIFVSQLRILHVSAETSSKTQYNILIKESLDINKVKKQLANQGIIVLDEIPEINVLTIATSNDPSMILEKNCNYIDDVSRNNTFTVNPKMTYQFGYSFYLDSDSNYWNKQWDMQRSISTSSRFWHKSSGEATIGVIDSGIPDNNTEISSKVISVQNFTEDPVTKAIDVNNVLDKTGHGTFVVGQISSSGYYTGIAPGMKVRIYKVFEEGNAQDEWILKAIIQAAKDDVDVINLSLGQYLLKDSSNINEDRTALINSYQRAINYAHKQGSVVVASVGDEGANLNNQAELKNLVSTLTGREFSSVDGTIENIPAQLDNVVTVGSVDGDGAISSFSNRGTGVVDIFAIGGGSRKLALHGYDTWIENKLFEKDWVIIPTLEGKYTYGYGTSIAAPKVAAALGLIIEKYDLKDKPDEAITILYSNSWSSLDDNGKPIRLLNITDFISK</sequence>
<dbReference type="PRINTS" id="PR00723">
    <property type="entry name" value="SUBTILISIN"/>
</dbReference>
<comment type="similarity">
    <text evidence="1 5 7">Belongs to the peptidase S8 family.</text>
</comment>